<reference evidence="15" key="1">
    <citation type="submission" date="2024-06" db="EMBL/GenBank/DDBJ databases">
        <authorList>
            <consortium name="consrtm"/>
            <person name="Uemura M."/>
            <person name="Terahara T."/>
        </authorList>
    </citation>
    <scope>NUCLEOTIDE SEQUENCE</scope>
    <source>
        <strain evidence="15">KM77-8</strain>
    </source>
</reference>
<dbReference type="InterPro" id="IPR006700">
    <property type="entry name" value="RsmE"/>
</dbReference>
<evidence type="ECO:0000256" key="8">
    <source>
        <dbReference type="ARBA" id="ARBA00022679"/>
    </source>
</evidence>
<keyword evidence="9" id="KW-0949">S-adenosyl-L-methionine</keyword>
<organism evidence="15">
    <name type="scientific">Streptomyces haneummycinicus</name>
    <dbReference type="NCBI Taxonomy" id="3074435"/>
    <lineage>
        <taxon>Bacteria</taxon>
        <taxon>Bacillati</taxon>
        <taxon>Actinomycetota</taxon>
        <taxon>Actinomycetes</taxon>
        <taxon>Kitasatosporales</taxon>
        <taxon>Streptomycetaceae</taxon>
        <taxon>Streptomyces</taxon>
    </lineage>
</organism>
<keyword evidence="6" id="KW-0698">rRNA processing</keyword>
<dbReference type="GO" id="GO:0070475">
    <property type="term" value="P:rRNA base methylation"/>
    <property type="evidence" value="ECO:0007669"/>
    <property type="project" value="TreeGrafter"/>
</dbReference>
<evidence type="ECO:0000256" key="7">
    <source>
        <dbReference type="ARBA" id="ARBA00022603"/>
    </source>
</evidence>
<evidence type="ECO:0000313" key="15">
    <source>
        <dbReference type="EMBL" id="BFO21379.1"/>
    </source>
</evidence>
<evidence type="ECO:0000256" key="13">
    <source>
        <dbReference type="SAM" id="MobiDB-lite"/>
    </source>
</evidence>
<name>A0AAT9HVA7_9ACTN</name>
<evidence type="ECO:0000256" key="3">
    <source>
        <dbReference type="ARBA" id="ARBA00012328"/>
    </source>
</evidence>
<feature type="compositionally biased region" description="Basic and acidic residues" evidence="13">
    <location>
        <begin position="8"/>
        <end position="23"/>
    </location>
</feature>
<dbReference type="SUPFAM" id="SSF75217">
    <property type="entry name" value="alpha/beta knot"/>
    <property type="match status" value="1"/>
</dbReference>
<keyword evidence="5" id="KW-0963">Cytoplasm</keyword>
<evidence type="ECO:0000256" key="10">
    <source>
        <dbReference type="ARBA" id="ARBA00025699"/>
    </source>
</evidence>
<dbReference type="EMBL" id="AP035768">
    <property type="protein sequence ID" value="BFO21379.1"/>
    <property type="molecule type" value="Genomic_DNA"/>
</dbReference>
<dbReference type="AlphaFoldDB" id="A0AAT9HVA7"/>
<dbReference type="InterPro" id="IPR029028">
    <property type="entry name" value="Alpha/beta_knot_MTases"/>
</dbReference>
<dbReference type="EC" id="2.1.1.193" evidence="3"/>
<dbReference type="Gene3D" id="3.40.1280.10">
    <property type="match status" value="1"/>
</dbReference>
<comment type="catalytic activity">
    <reaction evidence="12">
        <text>uridine(1498) in 16S rRNA + S-adenosyl-L-methionine = N(3)-methyluridine(1498) in 16S rRNA + S-adenosyl-L-homocysteine + H(+)</text>
        <dbReference type="Rhea" id="RHEA:42920"/>
        <dbReference type="Rhea" id="RHEA-COMP:10283"/>
        <dbReference type="Rhea" id="RHEA-COMP:10284"/>
        <dbReference type="ChEBI" id="CHEBI:15378"/>
        <dbReference type="ChEBI" id="CHEBI:57856"/>
        <dbReference type="ChEBI" id="CHEBI:59789"/>
        <dbReference type="ChEBI" id="CHEBI:65315"/>
        <dbReference type="ChEBI" id="CHEBI:74502"/>
        <dbReference type="EC" id="2.1.1.193"/>
    </reaction>
</comment>
<keyword evidence="8" id="KW-0808">Transferase</keyword>
<dbReference type="Pfam" id="PF04452">
    <property type="entry name" value="Methyltrans_RNA"/>
    <property type="match status" value="1"/>
</dbReference>
<evidence type="ECO:0000256" key="2">
    <source>
        <dbReference type="ARBA" id="ARBA00005528"/>
    </source>
</evidence>
<evidence type="ECO:0000256" key="1">
    <source>
        <dbReference type="ARBA" id="ARBA00004496"/>
    </source>
</evidence>
<dbReference type="InterPro" id="IPR029026">
    <property type="entry name" value="tRNA_m1G_MTases_N"/>
</dbReference>
<dbReference type="PANTHER" id="PTHR30027:SF3">
    <property type="entry name" value="16S RRNA (URACIL(1498)-N(3))-METHYLTRANSFERASE"/>
    <property type="match status" value="1"/>
</dbReference>
<accession>A0AAT9HVA7</accession>
<gene>
    <name evidence="15" type="ORF">SHKM778_77670</name>
</gene>
<feature type="region of interest" description="Disordered" evidence="13">
    <location>
        <begin position="1"/>
        <end position="49"/>
    </location>
</feature>
<reference evidence="15" key="2">
    <citation type="submission" date="2024-07" db="EMBL/GenBank/DDBJ databases">
        <title>Streptomyces haneummycinica sp. nov., a new antibiotic-producing actinobacterium isolated from marine sediment.</title>
        <authorList>
            <person name="Uemura M."/>
            <person name="Hamada M."/>
            <person name="Hirano S."/>
            <person name="Kobayashi K."/>
            <person name="Ohshiro T."/>
            <person name="Kobayashi T."/>
            <person name="Terahara T."/>
        </authorList>
    </citation>
    <scope>NUCLEOTIDE SEQUENCE</scope>
    <source>
        <strain evidence="15">KM77-8</strain>
    </source>
</reference>
<dbReference type="NCBIfam" id="TIGR00046">
    <property type="entry name" value="RsmE family RNA methyltransferase"/>
    <property type="match status" value="1"/>
</dbReference>
<comment type="subcellular location">
    <subcellularLocation>
        <location evidence="1">Cytoplasm</location>
    </subcellularLocation>
</comment>
<keyword evidence="7" id="KW-0489">Methyltransferase</keyword>
<evidence type="ECO:0000256" key="12">
    <source>
        <dbReference type="ARBA" id="ARBA00047944"/>
    </source>
</evidence>
<dbReference type="InterPro" id="IPR046886">
    <property type="entry name" value="RsmE_MTase_dom"/>
</dbReference>
<dbReference type="GO" id="GO:0070042">
    <property type="term" value="F:rRNA (uridine-N3-)-methyltransferase activity"/>
    <property type="evidence" value="ECO:0007669"/>
    <property type="project" value="TreeGrafter"/>
</dbReference>
<evidence type="ECO:0000256" key="4">
    <source>
        <dbReference type="ARBA" id="ARBA00013673"/>
    </source>
</evidence>
<sequence>MGGVAVHHAVEGRAGREVAREVAGHGSGGGEAVAEGAVSPGGGRGDQPGVASLLAEAEFAAVLHESGVEVLATAPLPASGDIVLVVGPEGGVSPEELALFSEAGARAFRLGRSVLRTSTAGTAAAALLLGRSGRWS</sequence>
<evidence type="ECO:0000256" key="6">
    <source>
        <dbReference type="ARBA" id="ARBA00022552"/>
    </source>
</evidence>
<protein>
    <recommendedName>
        <fullName evidence="4">Ribosomal RNA small subunit methyltransferase E</fullName>
        <ecNumber evidence="3">2.1.1.193</ecNumber>
    </recommendedName>
    <alternativeName>
        <fullName evidence="11">16S rRNA m3U1498 methyltransferase</fullName>
    </alternativeName>
</protein>
<dbReference type="GO" id="GO:0005737">
    <property type="term" value="C:cytoplasm"/>
    <property type="evidence" value="ECO:0007669"/>
    <property type="project" value="UniProtKB-SubCell"/>
</dbReference>
<proteinExistence type="inferred from homology"/>
<evidence type="ECO:0000256" key="11">
    <source>
        <dbReference type="ARBA" id="ARBA00033196"/>
    </source>
</evidence>
<dbReference type="PANTHER" id="PTHR30027">
    <property type="entry name" value="RIBOSOMAL RNA SMALL SUBUNIT METHYLTRANSFERASE E"/>
    <property type="match status" value="1"/>
</dbReference>
<evidence type="ECO:0000259" key="14">
    <source>
        <dbReference type="Pfam" id="PF04452"/>
    </source>
</evidence>
<feature type="domain" description="Ribosomal RNA small subunit methyltransferase E methyltransferase" evidence="14">
    <location>
        <begin position="54"/>
        <end position="128"/>
    </location>
</feature>
<comment type="similarity">
    <text evidence="2">Belongs to the RNA methyltransferase RsmE family.</text>
</comment>
<comment type="function">
    <text evidence="10">Specifically methylates the N3 position of the uracil ring of uridine 1498 (m3U1498) in 16S rRNA. Acts on the fully assembled 30S ribosomal subunit.</text>
</comment>
<evidence type="ECO:0000256" key="5">
    <source>
        <dbReference type="ARBA" id="ARBA00022490"/>
    </source>
</evidence>
<evidence type="ECO:0000256" key="9">
    <source>
        <dbReference type="ARBA" id="ARBA00022691"/>
    </source>
</evidence>